<keyword evidence="3" id="KW-1185">Reference proteome</keyword>
<name>A0ABP9Z5E8_9FUNG</name>
<protein>
    <submittedName>
        <fullName evidence="2">Uncharacterized protein</fullName>
    </submittedName>
</protein>
<feature type="region of interest" description="Disordered" evidence="1">
    <location>
        <begin position="1"/>
        <end position="72"/>
    </location>
</feature>
<evidence type="ECO:0000313" key="3">
    <source>
        <dbReference type="Proteomes" id="UP001473302"/>
    </source>
</evidence>
<organism evidence="2 3">
    <name type="scientific">Mucor flavus</name>
    <dbReference type="NCBI Taxonomy" id="439312"/>
    <lineage>
        <taxon>Eukaryota</taxon>
        <taxon>Fungi</taxon>
        <taxon>Fungi incertae sedis</taxon>
        <taxon>Mucoromycota</taxon>
        <taxon>Mucoromycotina</taxon>
        <taxon>Mucoromycetes</taxon>
        <taxon>Mucorales</taxon>
        <taxon>Mucorineae</taxon>
        <taxon>Mucoraceae</taxon>
        <taxon>Mucor</taxon>
    </lineage>
</organism>
<dbReference type="Proteomes" id="UP001473302">
    <property type="component" value="Unassembled WGS sequence"/>
</dbReference>
<gene>
    <name evidence="2" type="ORF">MFLAVUS_007822</name>
</gene>
<proteinExistence type="predicted"/>
<dbReference type="EMBL" id="BAABUK010000020">
    <property type="protein sequence ID" value="GAA5814328.1"/>
    <property type="molecule type" value="Genomic_DNA"/>
</dbReference>
<accession>A0ABP9Z5E8</accession>
<evidence type="ECO:0000256" key="1">
    <source>
        <dbReference type="SAM" id="MobiDB-lite"/>
    </source>
</evidence>
<reference evidence="2 3" key="1">
    <citation type="submission" date="2024-04" db="EMBL/GenBank/DDBJ databases">
        <title>genome sequences of Mucor flavus KT1a and Helicostylum pulchrum KT1b strains isolated from the surface of a dry-aged beef.</title>
        <authorList>
            <person name="Toyotome T."/>
            <person name="Hosono M."/>
            <person name="Torimaru M."/>
            <person name="Fukuda K."/>
            <person name="Mikami N."/>
        </authorList>
    </citation>
    <scope>NUCLEOTIDE SEQUENCE [LARGE SCALE GENOMIC DNA]</scope>
    <source>
        <strain evidence="2 3">KT1a</strain>
    </source>
</reference>
<evidence type="ECO:0000313" key="2">
    <source>
        <dbReference type="EMBL" id="GAA5814328.1"/>
    </source>
</evidence>
<comment type="caution">
    <text evidence="2">The sequence shown here is derived from an EMBL/GenBank/DDBJ whole genome shotgun (WGS) entry which is preliminary data.</text>
</comment>
<sequence length="260" mass="30070">MYNSRTSHYRRQVLQPEQDHIEEDSPNVDTNMVQEPEASEPAASRQATPSQPPTRRPRSRQSVEPEREQENIATDSLYIKAVYEDPEALKFIKRMTWTRIPDTISKAARSIMTAHYKETLEAIAGSADDDVNADLEQNLRRTARSINQNIKTLMVPDTVDTKLLDPSTFTLKNALLDEIEPQKRKLAYDSLVLKKQIERFEQKTLEAEETMQKLRQVKELWWKLTNLLQSETPIKATDRLQDYAQSLILEPSSKIFESPE</sequence>
<feature type="compositionally biased region" description="Basic and acidic residues" evidence="1">
    <location>
        <begin position="61"/>
        <end position="70"/>
    </location>
</feature>